<feature type="domain" description="SHC SH2" evidence="1">
    <location>
        <begin position="13"/>
        <end position="179"/>
    </location>
</feature>
<keyword evidence="3" id="KW-1185">Reference proteome</keyword>
<feature type="non-terminal residue" evidence="2">
    <location>
        <position position="1"/>
    </location>
</feature>
<evidence type="ECO:0000259" key="1">
    <source>
        <dbReference type="Pfam" id="PF23762"/>
    </source>
</evidence>
<reference evidence="2" key="1">
    <citation type="submission" date="2020-11" db="EMBL/GenBank/DDBJ databases">
        <authorList>
            <person name="Tran Van P."/>
        </authorList>
    </citation>
    <scope>NUCLEOTIDE SEQUENCE</scope>
</reference>
<gene>
    <name evidence="2" type="ORF">OSB1V03_LOCUS21006</name>
</gene>
<dbReference type="InterPro" id="IPR011050">
    <property type="entry name" value="Pectin_lyase_fold/virulence"/>
</dbReference>
<dbReference type="OrthoDB" id="5978115at2759"/>
<dbReference type="PANTHER" id="PTHR14695">
    <property type="entry name" value="SHC SH2-DOMAIN BINDING PROTEIN 1-RELATED"/>
    <property type="match status" value="1"/>
</dbReference>
<dbReference type="AlphaFoldDB" id="A0A7R9LU36"/>
<dbReference type="Gene3D" id="2.160.20.10">
    <property type="entry name" value="Single-stranded right-handed beta-helix, Pectin lyase-like"/>
    <property type="match status" value="1"/>
</dbReference>
<proteinExistence type="predicted"/>
<dbReference type="EMBL" id="OC891653">
    <property type="protein sequence ID" value="CAD7646500.1"/>
    <property type="molecule type" value="Genomic_DNA"/>
</dbReference>
<dbReference type="InterPro" id="IPR045140">
    <property type="entry name" value="SHCBP1-like"/>
</dbReference>
<dbReference type="InterPro" id="IPR012334">
    <property type="entry name" value="Pectin_lyas_fold"/>
</dbReference>
<evidence type="ECO:0000313" key="2">
    <source>
        <dbReference type="EMBL" id="CAD7646500.1"/>
    </source>
</evidence>
<dbReference type="GO" id="GO:0007112">
    <property type="term" value="P:male meiosis cytokinesis"/>
    <property type="evidence" value="ECO:0007669"/>
    <property type="project" value="TreeGrafter"/>
</dbReference>
<evidence type="ECO:0000313" key="3">
    <source>
        <dbReference type="Proteomes" id="UP000759131"/>
    </source>
</evidence>
<dbReference type="GO" id="GO:0007283">
    <property type="term" value="P:spermatogenesis"/>
    <property type="evidence" value="ECO:0007669"/>
    <property type="project" value="TreeGrafter"/>
</dbReference>
<protein>
    <recommendedName>
        <fullName evidence="1">SHC SH2 domain-containing protein</fullName>
    </recommendedName>
</protein>
<feature type="non-terminal residue" evidence="2">
    <location>
        <position position="373"/>
    </location>
</feature>
<dbReference type="PANTHER" id="PTHR14695:SF4">
    <property type="entry name" value="PROTEIN NESSUN DORMA"/>
    <property type="match status" value="1"/>
</dbReference>
<organism evidence="2">
    <name type="scientific">Medioppia subpectinata</name>
    <dbReference type="NCBI Taxonomy" id="1979941"/>
    <lineage>
        <taxon>Eukaryota</taxon>
        <taxon>Metazoa</taxon>
        <taxon>Ecdysozoa</taxon>
        <taxon>Arthropoda</taxon>
        <taxon>Chelicerata</taxon>
        <taxon>Arachnida</taxon>
        <taxon>Acari</taxon>
        <taxon>Acariformes</taxon>
        <taxon>Sarcoptiformes</taxon>
        <taxon>Oribatida</taxon>
        <taxon>Brachypylina</taxon>
        <taxon>Oppioidea</taxon>
        <taxon>Oppiidae</taxon>
        <taxon>Medioppia</taxon>
    </lineage>
</organism>
<name>A0A7R9LU36_9ACAR</name>
<dbReference type="Proteomes" id="UP000759131">
    <property type="component" value="Unassembled WGS sequence"/>
</dbReference>
<dbReference type="EMBL" id="CAJPIZ010037078">
    <property type="protein sequence ID" value="CAG2121060.1"/>
    <property type="molecule type" value="Genomic_DNA"/>
</dbReference>
<sequence>QIHPKECELTAEQFDEKETLMKETKIVNIPLTQLYVISDGDCEDQFHRTALIIEQIRFFYGHLWRPWDEMTSSETAGHEPFVETKLLPRLELAFDMKDKIIPQSTINRIKNLLSEGWAIKRTLEAIDSSTSFGEMDISIEDNSDVDYINEPDLVQALKLKLRLEDIEREMRLLEDKHLRIIVSSLRSCGDSNGFGIELPSQSQQNKIHLIAQKFTLVSMKDITSSVSEMINDTTVEFEFHKNFGQALASVKSGDKIFVMPGLYSCPILPWIESDIEVKGICGTADEIIIEAKESIGDIFINCNALKVVFSGLTFRSTSELQCLLMIHKGFVTFNDCVLDGNHQTRNALIVLSKAKVEIENCRIVNESGNSIIS</sequence>
<dbReference type="SUPFAM" id="SSF51126">
    <property type="entry name" value="Pectin lyase-like"/>
    <property type="match status" value="1"/>
</dbReference>
<dbReference type="Pfam" id="PF23762">
    <property type="entry name" value="SHCBP_N"/>
    <property type="match status" value="1"/>
</dbReference>
<accession>A0A7R9LU36</accession>
<dbReference type="InterPro" id="IPR057508">
    <property type="entry name" value="SHCBP-like_N"/>
</dbReference>